<dbReference type="InterPro" id="IPR003152">
    <property type="entry name" value="FATC_dom"/>
</dbReference>
<evidence type="ECO:0000256" key="14">
    <source>
        <dbReference type="ARBA" id="ARBA00047899"/>
    </source>
</evidence>
<evidence type="ECO:0000313" key="21">
    <source>
        <dbReference type="EMBL" id="PSS35384.1"/>
    </source>
</evidence>
<keyword evidence="8 16" id="KW-0547">Nucleotide-binding</keyword>
<feature type="domain" description="FATC" evidence="20">
    <location>
        <begin position="2889"/>
        <end position="2932"/>
    </location>
</feature>
<comment type="function">
    <text evidence="13 16">Serine/threonine protein kinase which activates checkpoint signaling upon genotoxic stresses such as ionizing radiation (IR), ultraviolet light (UV), or DNA replication stalling, thereby acting as a DNA damage sensor. Recognizes the substrate consensus sequence [ST]-Q. Phosphorylates histone H2A to form H2AS128ph (gamma-H2A) at sites of DNA damage, involved in the regulation of DNA damage response mechanism. Required for the control of telomere length and genome stability.</text>
</comment>
<dbReference type="InterPro" id="IPR014009">
    <property type="entry name" value="PIK_FAT"/>
</dbReference>
<dbReference type="PROSITE" id="PS00916">
    <property type="entry name" value="PI3_4_KINASE_2"/>
    <property type="match status" value="1"/>
</dbReference>
<dbReference type="GO" id="GO:0005634">
    <property type="term" value="C:nucleus"/>
    <property type="evidence" value="ECO:0007669"/>
    <property type="project" value="UniProtKB-SubCell"/>
</dbReference>
<keyword evidence="6 16" id="KW-0723">Serine/threonine-protein kinase</keyword>
<dbReference type="InterPro" id="IPR011009">
    <property type="entry name" value="Kinase-like_dom_sf"/>
</dbReference>
<keyword evidence="9 16" id="KW-0227">DNA damage</keyword>
<dbReference type="STRING" id="98765.A0A2R6RZC7"/>
<dbReference type="Pfam" id="PF11640">
    <property type="entry name" value="TAN"/>
    <property type="match status" value="1"/>
</dbReference>
<evidence type="ECO:0000256" key="3">
    <source>
        <dbReference type="ARBA" id="ARBA00011370"/>
    </source>
</evidence>
<dbReference type="SUPFAM" id="SSF48371">
    <property type="entry name" value="ARM repeat"/>
    <property type="match status" value="1"/>
</dbReference>
<dbReference type="EMBL" id="MLYV02000134">
    <property type="protein sequence ID" value="PSS35384.1"/>
    <property type="molecule type" value="Genomic_DNA"/>
</dbReference>
<feature type="compositionally biased region" description="Basic and acidic residues" evidence="17">
    <location>
        <begin position="948"/>
        <end position="973"/>
    </location>
</feature>
<organism evidence="21 22">
    <name type="scientific">Hermanssonia centrifuga</name>
    <dbReference type="NCBI Taxonomy" id="98765"/>
    <lineage>
        <taxon>Eukaryota</taxon>
        <taxon>Fungi</taxon>
        <taxon>Dikarya</taxon>
        <taxon>Basidiomycota</taxon>
        <taxon>Agaricomycotina</taxon>
        <taxon>Agaricomycetes</taxon>
        <taxon>Polyporales</taxon>
        <taxon>Meruliaceae</taxon>
        <taxon>Hermanssonia</taxon>
    </lineage>
</organism>
<feature type="region of interest" description="Disordered" evidence="17">
    <location>
        <begin position="942"/>
        <end position="975"/>
    </location>
</feature>
<keyword evidence="16" id="KW-0156">Chromatin regulator</keyword>
<dbReference type="InterPro" id="IPR038980">
    <property type="entry name" value="ATM_plant"/>
</dbReference>
<dbReference type="InterPro" id="IPR044107">
    <property type="entry name" value="PIKKc_ATM"/>
</dbReference>
<reference evidence="21 22" key="1">
    <citation type="submission" date="2018-02" db="EMBL/GenBank/DDBJ databases">
        <title>Genome sequence of the basidiomycete white-rot fungus Phlebia centrifuga.</title>
        <authorList>
            <person name="Granchi Z."/>
            <person name="Peng M."/>
            <person name="de Vries R.P."/>
            <person name="Hilden K."/>
            <person name="Makela M.R."/>
            <person name="Grigoriev I."/>
            <person name="Riley R."/>
        </authorList>
    </citation>
    <scope>NUCLEOTIDE SEQUENCE [LARGE SCALE GENOMIC DNA]</scope>
    <source>
        <strain evidence="21 22">FBCC195</strain>
    </source>
</reference>
<dbReference type="GO" id="GO:0006325">
    <property type="term" value="P:chromatin organization"/>
    <property type="evidence" value="ECO:0007669"/>
    <property type="project" value="UniProtKB-KW"/>
</dbReference>
<keyword evidence="10 16" id="KW-0418">Kinase</keyword>
<dbReference type="Gene3D" id="1.10.1070.11">
    <property type="entry name" value="Phosphatidylinositol 3-/4-kinase, catalytic domain"/>
    <property type="match status" value="1"/>
</dbReference>
<dbReference type="SUPFAM" id="SSF56112">
    <property type="entry name" value="Protein kinase-like (PK-like)"/>
    <property type="match status" value="1"/>
</dbReference>
<dbReference type="PANTHER" id="PTHR37079">
    <property type="entry name" value="SERINE/THREONINE-PROTEIN KINASE ATM"/>
    <property type="match status" value="1"/>
</dbReference>
<keyword evidence="16" id="KW-0158">Chromosome</keyword>
<dbReference type="InterPro" id="IPR000403">
    <property type="entry name" value="PI3/4_kinase_cat_dom"/>
</dbReference>
<evidence type="ECO:0000256" key="10">
    <source>
        <dbReference type="ARBA" id="ARBA00022777"/>
    </source>
</evidence>
<dbReference type="Pfam" id="PF02260">
    <property type="entry name" value="FATC"/>
    <property type="match status" value="1"/>
</dbReference>
<evidence type="ECO:0000256" key="5">
    <source>
        <dbReference type="ARBA" id="ARBA00014619"/>
    </source>
</evidence>
<dbReference type="PROSITE" id="PS51190">
    <property type="entry name" value="FATC"/>
    <property type="match status" value="1"/>
</dbReference>
<dbReference type="InterPro" id="IPR018936">
    <property type="entry name" value="PI3/4_kinase_CS"/>
</dbReference>
<dbReference type="SMART" id="SM00146">
    <property type="entry name" value="PI3Kc"/>
    <property type="match status" value="1"/>
</dbReference>
<evidence type="ECO:0000256" key="11">
    <source>
        <dbReference type="ARBA" id="ARBA00022840"/>
    </source>
</evidence>
<feature type="domain" description="FAT" evidence="19">
    <location>
        <begin position="1870"/>
        <end position="2448"/>
    </location>
</feature>
<dbReference type="InterPro" id="IPR021668">
    <property type="entry name" value="TAN"/>
</dbReference>
<evidence type="ECO:0000256" key="13">
    <source>
        <dbReference type="ARBA" id="ARBA00025079"/>
    </source>
</evidence>
<comment type="catalytic activity">
    <reaction evidence="15">
        <text>L-seryl-[protein] + ATP = O-phospho-L-seryl-[protein] + ADP + H(+)</text>
        <dbReference type="Rhea" id="RHEA:17989"/>
        <dbReference type="Rhea" id="RHEA-COMP:9863"/>
        <dbReference type="Rhea" id="RHEA-COMP:11604"/>
        <dbReference type="ChEBI" id="CHEBI:15378"/>
        <dbReference type="ChEBI" id="CHEBI:29999"/>
        <dbReference type="ChEBI" id="CHEBI:30616"/>
        <dbReference type="ChEBI" id="CHEBI:83421"/>
        <dbReference type="ChEBI" id="CHEBI:456216"/>
        <dbReference type="EC" id="2.7.11.1"/>
    </reaction>
</comment>
<dbReference type="InterPro" id="IPR036940">
    <property type="entry name" value="PI3/4_kinase_cat_sf"/>
</dbReference>
<dbReference type="GO" id="GO:0000781">
    <property type="term" value="C:chromosome, telomeric region"/>
    <property type="evidence" value="ECO:0007669"/>
    <property type="project" value="UniProtKB-SubCell"/>
</dbReference>
<feature type="compositionally biased region" description="Acidic residues" evidence="17">
    <location>
        <begin position="200"/>
        <end position="210"/>
    </location>
</feature>
<evidence type="ECO:0000256" key="4">
    <source>
        <dbReference type="ARBA" id="ARBA00012513"/>
    </source>
</evidence>
<evidence type="ECO:0000256" key="17">
    <source>
        <dbReference type="SAM" id="MobiDB-lite"/>
    </source>
</evidence>
<keyword evidence="22" id="KW-1185">Reference proteome</keyword>
<dbReference type="PROSITE" id="PS51189">
    <property type="entry name" value="FAT"/>
    <property type="match status" value="1"/>
</dbReference>
<gene>
    <name evidence="21" type="ORF">PHLCEN_2v1657</name>
</gene>
<dbReference type="InterPro" id="IPR016024">
    <property type="entry name" value="ARM-type_fold"/>
</dbReference>
<comment type="subcellular location">
    <subcellularLocation>
        <location evidence="16">Chromosome</location>
        <location evidence="16">Telomere</location>
    </subcellularLocation>
    <subcellularLocation>
        <location evidence="1 16">Nucleus</location>
    </subcellularLocation>
</comment>
<comment type="similarity">
    <text evidence="2 16">Belongs to the PI3/PI4-kinase family. ATM subfamily.</text>
</comment>
<evidence type="ECO:0000256" key="1">
    <source>
        <dbReference type="ARBA" id="ARBA00004123"/>
    </source>
</evidence>
<evidence type="ECO:0000313" key="22">
    <source>
        <dbReference type="Proteomes" id="UP000186601"/>
    </source>
</evidence>
<keyword evidence="16" id="KW-0779">Telomere</keyword>
<name>A0A2R6RZC7_9APHY</name>
<dbReference type="GO" id="GO:0005524">
    <property type="term" value="F:ATP binding"/>
    <property type="evidence" value="ECO:0007669"/>
    <property type="project" value="UniProtKB-KW"/>
</dbReference>
<keyword evidence="7 16" id="KW-0808">Transferase</keyword>
<dbReference type="GO" id="GO:0006281">
    <property type="term" value="P:DNA repair"/>
    <property type="evidence" value="ECO:0007669"/>
    <property type="project" value="InterPro"/>
</dbReference>
<comment type="subunit">
    <text evidence="3">Associates with DNA double-strand breaks.</text>
</comment>
<dbReference type="EC" id="2.7.11.1" evidence="4 16"/>
<evidence type="ECO:0000256" key="8">
    <source>
        <dbReference type="ARBA" id="ARBA00022741"/>
    </source>
</evidence>
<dbReference type="OrthoDB" id="381190at2759"/>
<evidence type="ECO:0000256" key="12">
    <source>
        <dbReference type="ARBA" id="ARBA00023242"/>
    </source>
</evidence>
<comment type="caution">
    <text evidence="21">The sequence shown here is derived from an EMBL/GenBank/DDBJ whole genome shotgun (WGS) entry which is preliminary data.</text>
</comment>
<evidence type="ECO:0000259" key="19">
    <source>
        <dbReference type="PROSITE" id="PS51189"/>
    </source>
</evidence>
<dbReference type="GO" id="GO:0035556">
    <property type="term" value="P:intracellular signal transduction"/>
    <property type="evidence" value="ECO:0007669"/>
    <property type="project" value="UniProtKB-ARBA"/>
</dbReference>
<proteinExistence type="inferred from homology"/>
<evidence type="ECO:0000256" key="15">
    <source>
        <dbReference type="ARBA" id="ARBA00048679"/>
    </source>
</evidence>
<sequence>MVDKSATIDSIVKQLKSGLIKERQEGLTQLRTSFNNARVVQNLDDKGNGIVWLVIFQALFDAFDKEKLACTKKGSLVTAATGPGALALRRLAEIASGVRLLTEQSVQRLNGKVVRPLLAHLLSNLKYQGQLLEAVSFNYIKAIRCILSWAPHLDHLDDQTWLRLVELSFNVILGDPFKTRLEDEEEQDVKEESVAPESSAPEEDAMDVDESASPTKKRRHAESVRPTNRVLITSTKSQDSGPVSQEKVELAYLLSVLLSTPSSPLLSKDYPFLPAAILNRLQRFLVLYPGDSSLTHDYLVALSAVLSRLTLNRRQLVIDFAREAWSGLVRLWGTKNQQLKGNLVAILRMLFPFYTVEEDHDSEYADGIAALWKLLDGEAESRWGINGLSLQSLILQVASDEAALPLSPFVAKTFQHGWQFKADQALAWAILELRADCIEKLFRLSESVHGVAKRGDGKRVKLVNPVTTLLDSVMKKNDPTAKVYHLQALLFTIDRHWSSLHHSLQQDVVSTLSQFLSYDEPSIQSWTFMCFASIANASKEGPTSSVSSRIPSSSNDSSSWDSIWTHAMRRSNVPAVCRAACHVAHVLLLHAKSLLSPRRVIAEIETLAKDLDVQGPSFPYDSVCSFLILCMRVASQDVRLYRMQVEEKVLAWLLDAWRPGSTNRSKMPLHSVQDILGLLGAICASGKRVDLLCEMLLPASSIVSAMVEEHSTAVIRQFLLYARLPPFAKPAQARHAALPDAEPTSTAYTPTSGFDLRDLSEPGGRERRISAFFQKKLEDCAQNWEVPQDSRGKPTAERARLFLDFSIMALAFEATLLLNGTRSNRRVIQAACKLLDLIAPTMADPRWTPDERALIVSALDPLILAEPRIGETVPWEAMLPPGEGTGIRKELLRSLTAGSDAPSRCTSALRRDLQRILLQNADVQDIMSALTSTLREVLRLVTGQPPEDNTKSRSGDIDMHDEFGPSRLAKEDGGMLGPGLAKHSGVLRHTVDTCTMALSVLPVLQSSSGESTRDKSLLDILLSDDDDAFLLLAPPYLDNVRLRTLNLNVSSLEMLLNRFESLLRSYNFSHSEELQLLTIHLLHSTLHVWMPESIAGSEIGDNAGALCAWLGKVWNNGKLSSWRSRDYLTRFLDTYLSLDPTSNAWPKDDREDANVPSTILPELGADEDIRVRFRAATANARLLHVARILRISPFNFFQDFLRFPPHLLGYQDRRKCAEVAFPIFTPINILVGDASPDVVAHGRMLYANHCLVVQKTPAQGLKDCFADIVGYQIAFWMQDHPDMDGARSSELEELLTEKARETDEDGHTPLNQLMRRYADGIVTAIVRTLGDQDYSLEGPIVTALAEESASAAEEFGQLTSYRALSEFEPHEVNIPTLPTKVTLRALSWFNLHVPVAEDTAVTYHVLHRLFADLERSPLVNEQMRLLNVICLWVARHHEHFDQAVLLRTLLNGAANIMGQCDLARGAQSLLQWVLLRRRIIGKDSQVAEIILRIGCMAHDYSINPAEDVARLGLDLLHWIEAETLELCKSKSLKGYVQKALSAWPRELPITLQSVVQELPSESLSKILTDELISSYKFRLAKRLHELAAENSYDDEQFSKLDFWRLKECIPPARLISGEDIDSFSELLILQKGRIDGLESESSGAHTVRARHLLASRKESDDPIAPQRAILASLLSILDDPSTTRSHLAFITLRSLVYIATSDPTGTRSWPLEHRQELELFKAYAYPAASRKHTELHELLSLTSHTELVEDFPRWIRFLATTLSDSLAVSESFYVPLAHILQAETQFPEQALPVLVHTVLLTERLRQQPKDGMTACQILSGYFTSILSSDISSASCRRAIVDTVLHLRQFPPPGTHDPLAHDKWLTVDFLLLSQNAIICGAYTTALLFLELATEYSDLASFDPSTVEQVLYNIYSHIDEPDGFYGIETQNLRQFLMKRFHHEKQWDKAFQFHSAALETREAESSDLDGALQALHSFGFNHMAMTALQGASGIDDALNSSSMTYHLGWRTGTWDLPEQPGFRNAGVPLYIALRAVYRERDSALVDSIVRRMSIQEMGALHSLGNENLTEIREATQNLMCIHQVRRWRDKDIQRDLQSKTMKDSHWEKFVDIDGNMECVLIFCDNPLTDRTLHSFPDLETIMACRISLVRSVRQKEQREQIGDMRTPFMRALLDVEAKCLLRLSRAARKAGRAQVALNSVVQAQKLSNEQDFEGTWASEACLEKPDYIKSQYFDVAASLARELDANEGSTNATHASVYHDYAIFAEHQYHAVSRAPDSLRWKVLVDRKQLEVQRRQEDLRKFVSQGPEYLAAKKRWELSKKILEEDKRQYLVYIKTRDSFLEHAINMYSRSLTSSDNFDDDSSIRLCSLWFANFDHAEGKFQTKVGKALRRVASRKFVFLAHQLSARLSKPQTASPDHSSLTQDNVRILVTRMCREHPFHTLFPVYCLKSYHPPTQSSASRRTDSQSVPAERAAAAIEILNTLRTDSTCGPRVLAVEQVCDVSLEWAKYPIRTPNKDDTKKPRQIPQHLSILAIKDIQVPVITAHTPIDATCNYDNCIWIQGYDRMYETAGGVNLPKISICIGSDGQRYKQLFKGEGDDDLRQDAVMEQVFELVNTVLRRDRDTLKRELRIRCYKVIPLASQAGVLEFVTNTTPLVAWLRKAHAKYRPNDISDDDYRKNMVAQRKKGNADDLKTLFIELREQFKPVMRHYFTESHKTPMSWFKMRLNYARSVATTSIVGHVLGLGDRHLSNILLDNNNGEVVHIDLGIAFEQGKLLPIPERVPFRLTADIVDGLGTSGTQGVFQRCAEETLRVLRNDSEVILTVLEVFKYDPLHSWTASELKVKRAQSVPDANTALLTGEAFRFVVGIDMSAGMADEAADRALQGVTRKLDKSLSIEFTVNELIAEATDPFNLANMFIAKILKDESEVMRDLQVS</sequence>
<dbReference type="CDD" id="cd05171">
    <property type="entry name" value="PIKKc_ATM"/>
    <property type="match status" value="1"/>
</dbReference>
<dbReference type="Gene3D" id="3.30.1010.10">
    <property type="entry name" value="Phosphatidylinositol 3-kinase Catalytic Subunit, Chain A, domain 4"/>
    <property type="match status" value="1"/>
</dbReference>
<evidence type="ECO:0000259" key="20">
    <source>
        <dbReference type="PROSITE" id="PS51190"/>
    </source>
</evidence>
<comment type="catalytic activity">
    <reaction evidence="14 16">
        <text>L-threonyl-[protein] + ATP = O-phospho-L-threonyl-[protein] + ADP + H(+)</text>
        <dbReference type="Rhea" id="RHEA:46608"/>
        <dbReference type="Rhea" id="RHEA-COMP:11060"/>
        <dbReference type="Rhea" id="RHEA-COMP:11605"/>
        <dbReference type="ChEBI" id="CHEBI:15378"/>
        <dbReference type="ChEBI" id="CHEBI:30013"/>
        <dbReference type="ChEBI" id="CHEBI:30616"/>
        <dbReference type="ChEBI" id="CHEBI:61977"/>
        <dbReference type="ChEBI" id="CHEBI:456216"/>
        <dbReference type="EC" id="2.7.11.1"/>
    </reaction>
</comment>
<dbReference type="PROSITE" id="PS50290">
    <property type="entry name" value="PI3_4_KINASE_3"/>
    <property type="match status" value="1"/>
</dbReference>
<dbReference type="PANTHER" id="PTHR37079:SF4">
    <property type="entry name" value="SERINE_THREONINE-PROTEIN KINASE ATM"/>
    <property type="match status" value="1"/>
</dbReference>
<dbReference type="GO" id="GO:0004674">
    <property type="term" value="F:protein serine/threonine kinase activity"/>
    <property type="evidence" value="ECO:0007669"/>
    <property type="project" value="UniProtKB-KW"/>
</dbReference>
<evidence type="ECO:0000256" key="9">
    <source>
        <dbReference type="ARBA" id="ARBA00022763"/>
    </source>
</evidence>
<evidence type="ECO:0000256" key="7">
    <source>
        <dbReference type="ARBA" id="ARBA00022679"/>
    </source>
</evidence>
<dbReference type="SMART" id="SM01342">
    <property type="entry name" value="TAN"/>
    <property type="match status" value="1"/>
</dbReference>
<dbReference type="GO" id="GO:0106310">
    <property type="term" value="F:protein serine kinase activity"/>
    <property type="evidence" value="ECO:0007669"/>
    <property type="project" value="RHEA"/>
</dbReference>
<evidence type="ECO:0000256" key="2">
    <source>
        <dbReference type="ARBA" id="ARBA00010769"/>
    </source>
</evidence>
<dbReference type="Proteomes" id="UP000186601">
    <property type="component" value="Unassembled WGS sequence"/>
</dbReference>
<evidence type="ECO:0000259" key="18">
    <source>
        <dbReference type="PROSITE" id="PS50290"/>
    </source>
</evidence>
<evidence type="ECO:0000256" key="16">
    <source>
        <dbReference type="RuleBase" id="RU365027"/>
    </source>
</evidence>
<dbReference type="Pfam" id="PF00454">
    <property type="entry name" value="PI3_PI4_kinase"/>
    <property type="match status" value="1"/>
</dbReference>
<keyword evidence="12 16" id="KW-0539">Nucleus</keyword>
<accession>A0A2R6RZC7</accession>
<keyword evidence="11 16" id="KW-0067">ATP-binding</keyword>
<feature type="domain" description="PI3K/PI4K catalytic" evidence="18">
    <location>
        <begin position="2560"/>
        <end position="2871"/>
    </location>
</feature>
<feature type="region of interest" description="Disordered" evidence="17">
    <location>
        <begin position="182"/>
        <end position="225"/>
    </location>
</feature>
<protein>
    <recommendedName>
        <fullName evidence="5 16">Serine/threonine-protein kinase Tel1</fullName>
        <ecNumber evidence="4 16">2.7.11.1</ecNumber>
    </recommendedName>
</protein>
<evidence type="ECO:0000256" key="6">
    <source>
        <dbReference type="ARBA" id="ARBA00022527"/>
    </source>
</evidence>